<evidence type="ECO:0000313" key="2">
    <source>
        <dbReference type="EMBL" id="MCI96080.1"/>
    </source>
</evidence>
<sequence length="42" mass="4240">GICGDGDEDKYSPVGTGMKAKTPPRALRAGNGEASSAHSPPR</sequence>
<dbReference type="EMBL" id="LXQA011405510">
    <property type="protein sequence ID" value="MCI96080.1"/>
    <property type="molecule type" value="Genomic_DNA"/>
</dbReference>
<reference evidence="2 3" key="1">
    <citation type="journal article" date="2018" name="Front. Plant Sci.">
        <title>Red Clover (Trifolium pratense) and Zigzag Clover (T. medium) - A Picture of Genomic Similarities and Differences.</title>
        <authorList>
            <person name="Dluhosova J."/>
            <person name="Istvanek J."/>
            <person name="Nedelnik J."/>
            <person name="Repkova J."/>
        </authorList>
    </citation>
    <scope>NUCLEOTIDE SEQUENCE [LARGE SCALE GENOMIC DNA]</scope>
    <source>
        <strain evidence="3">cv. 10/8</strain>
        <tissue evidence="2">Leaf</tissue>
    </source>
</reference>
<dbReference type="AlphaFoldDB" id="A0A392WBG7"/>
<protein>
    <submittedName>
        <fullName evidence="2">Uncharacterized protein</fullName>
    </submittedName>
</protein>
<proteinExistence type="predicted"/>
<feature type="compositionally biased region" description="Polar residues" evidence="1">
    <location>
        <begin position="33"/>
        <end position="42"/>
    </location>
</feature>
<comment type="caution">
    <text evidence="2">The sequence shown here is derived from an EMBL/GenBank/DDBJ whole genome shotgun (WGS) entry which is preliminary data.</text>
</comment>
<dbReference type="Proteomes" id="UP000265520">
    <property type="component" value="Unassembled WGS sequence"/>
</dbReference>
<accession>A0A392WBG7</accession>
<evidence type="ECO:0000256" key="1">
    <source>
        <dbReference type="SAM" id="MobiDB-lite"/>
    </source>
</evidence>
<keyword evidence="3" id="KW-1185">Reference proteome</keyword>
<feature type="region of interest" description="Disordered" evidence="1">
    <location>
        <begin position="1"/>
        <end position="42"/>
    </location>
</feature>
<organism evidence="2 3">
    <name type="scientific">Trifolium medium</name>
    <dbReference type="NCBI Taxonomy" id="97028"/>
    <lineage>
        <taxon>Eukaryota</taxon>
        <taxon>Viridiplantae</taxon>
        <taxon>Streptophyta</taxon>
        <taxon>Embryophyta</taxon>
        <taxon>Tracheophyta</taxon>
        <taxon>Spermatophyta</taxon>
        <taxon>Magnoliopsida</taxon>
        <taxon>eudicotyledons</taxon>
        <taxon>Gunneridae</taxon>
        <taxon>Pentapetalae</taxon>
        <taxon>rosids</taxon>
        <taxon>fabids</taxon>
        <taxon>Fabales</taxon>
        <taxon>Fabaceae</taxon>
        <taxon>Papilionoideae</taxon>
        <taxon>50 kb inversion clade</taxon>
        <taxon>NPAAA clade</taxon>
        <taxon>Hologalegina</taxon>
        <taxon>IRL clade</taxon>
        <taxon>Trifolieae</taxon>
        <taxon>Trifolium</taxon>
    </lineage>
</organism>
<evidence type="ECO:0000313" key="3">
    <source>
        <dbReference type="Proteomes" id="UP000265520"/>
    </source>
</evidence>
<name>A0A392WBG7_9FABA</name>
<feature type="non-terminal residue" evidence="2">
    <location>
        <position position="1"/>
    </location>
</feature>